<comment type="caution">
    <text evidence="2">The sequence shown here is derived from an EMBL/GenBank/DDBJ whole genome shotgun (WGS) entry which is preliminary data.</text>
</comment>
<feature type="region of interest" description="Disordered" evidence="1">
    <location>
        <begin position="35"/>
        <end position="54"/>
    </location>
</feature>
<proteinExistence type="predicted"/>
<organism evidence="2 3">
    <name type="scientific">Streptomyces ipomoeae 91-03</name>
    <dbReference type="NCBI Taxonomy" id="698759"/>
    <lineage>
        <taxon>Bacteria</taxon>
        <taxon>Bacillati</taxon>
        <taxon>Actinomycetota</taxon>
        <taxon>Actinomycetes</taxon>
        <taxon>Kitasatosporales</taxon>
        <taxon>Streptomycetaceae</taxon>
        <taxon>Streptomyces</taxon>
    </lineage>
</organism>
<feature type="non-terminal residue" evidence="2">
    <location>
        <position position="1"/>
    </location>
</feature>
<accession>L1KQC8</accession>
<reference evidence="2 3" key="1">
    <citation type="submission" date="2012-11" db="EMBL/GenBank/DDBJ databases">
        <authorList>
            <person name="Huguet-Tapia J.C."/>
            <person name="Durkin A.S."/>
            <person name="Pettis G.S."/>
            <person name="Badger J.H."/>
        </authorList>
    </citation>
    <scope>NUCLEOTIDE SEQUENCE [LARGE SCALE GENOMIC DNA]</scope>
    <source>
        <strain evidence="2 3">91-03</strain>
    </source>
</reference>
<sequence length="306" mass="31989">RIQVRGERRGDVPAGGAQRGLGEGDGLPVLPHEQRLVDEQRDHIGPEPPVPARLRQPQRLVEVPLGQPVGVGVVCADPGDRHQPAGGPVQLAAGGVGVAAAQQRRGLGVEEPDDPGTRGYAARLAVHLLVVGAGRPQHLDVGHADLVPPTARDVHVLRRVLPLPHGHHGGRPGDGGSAEHMRALLLVGPPQGGGPLHEPRETGAVLAGRLTRHAEPDVVEGDGPVQPRREHLADQVGHLPSGPLPLQPPCHGGVFVPQRQPSRASRLVDVRGESGVRDTGLVENRVEQGVGLHGGPPVARCRRVAA</sequence>
<dbReference type="AlphaFoldDB" id="L1KQC8"/>
<keyword evidence="3" id="KW-1185">Reference proteome</keyword>
<evidence type="ECO:0000256" key="1">
    <source>
        <dbReference type="SAM" id="MobiDB-lite"/>
    </source>
</evidence>
<gene>
    <name evidence="2" type="ORF">STRIP9103_01615</name>
</gene>
<feature type="compositionally biased region" description="Basic and acidic residues" evidence="1">
    <location>
        <begin position="35"/>
        <end position="45"/>
    </location>
</feature>
<feature type="compositionally biased region" description="Basic and acidic residues" evidence="1">
    <location>
        <begin position="1"/>
        <end position="11"/>
    </location>
</feature>
<evidence type="ECO:0000313" key="2">
    <source>
        <dbReference type="EMBL" id="EKX63006.1"/>
    </source>
</evidence>
<dbReference type="Proteomes" id="UP000010411">
    <property type="component" value="Unassembled WGS sequence"/>
</dbReference>
<feature type="region of interest" description="Disordered" evidence="1">
    <location>
        <begin position="1"/>
        <end position="29"/>
    </location>
</feature>
<protein>
    <submittedName>
        <fullName evidence="2">Uncharacterized protein</fullName>
    </submittedName>
</protein>
<evidence type="ECO:0000313" key="3">
    <source>
        <dbReference type="Proteomes" id="UP000010411"/>
    </source>
</evidence>
<name>L1KQC8_9ACTN</name>
<dbReference type="EMBL" id="AEJC01000472">
    <property type="protein sequence ID" value="EKX63006.1"/>
    <property type="molecule type" value="Genomic_DNA"/>
</dbReference>